<proteinExistence type="predicted"/>
<organism evidence="1 2">
    <name type="scientific">Neisseria macacae ATCC 33926</name>
    <dbReference type="NCBI Taxonomy" id="997348"/>
    <lineage>
        <taxon>Bacteria</taxon>
        <taxon>Pseudomonadati</taxon>
        <taxon>Pseudomonadota</taxon>
        <taxon>Betaproteobacteria</taxon>
        <taxon>Neisseriales</taxon>
        <taxon>Neisseriaceae</taxon>
        <taxon>Neisseria</taxon>
    </lineage>
</organism>
<gene>
    <name evidence="1" type="ORF">HMPREF9418_1974</name>
</gene>
<dbReference type="AlphaFoldDB" id="A0AA36XK95"/>
<evidence type="ECO:0000313" key="2">
    <source>
        <dbReference type="Proteomes" id="UP000004982"/>
    </source>
</evidence>
<protein>
    <submittedName>
        <fullName evidence="1">Uncharacterized protein</fullName>
    </submittedName>
</protein>
<comment type="caution">
    <text evidence="1">The sequence shown here is derived from an EMBL/GenBank/DDBJ whole genome shotgun (WGS) entry which is preliminary data.</text>
</comment>
<reference evidence="1 2" key="1">
    <citation type="submission" date="2011-05" db="EMBL/GenBank/DDBJ databases">
        <authorList>
            <person name="Muzny D."/>
            <person name="Qin X."/>
            <person name="Deng J."/>
            <person name="Jiang H."/>
            <person name="Liu Y."/>
            <person name="Qu J."/>
            <person name="Song X.-Z."/>
            <person name="Zhang L."/>
            <person name="Thornton R."/>
            <person name="Coyle M."/>
            <person name="Francisco L."/>
            <person name="Jackson L."/>
            <person name="Javaid M."/>
            <person name="Korchina V."/>
            <person name="Kovar C."/>
            <person name="Mata R."/>
            <person name="Mathew T."/>
            <person name="Ngo R."/>
            <person name="Nguyen L."/>
            <person name="Nguyen N."/>
            <person name="Okwuonu G."/>
            <person name="Ongeri F."/>
            <person name="Pham C."/>
            <person name="Simmons D."/>
            <person name="Wilczek-Boney K."/>
            <person name="Hale W."/>
            <person name="Jakkamsetti A."/>
            <person name="Pham P."/>
            <person name="Ruth R."/>
            <person name="San Lucas F."/>
            <person name="Warren J."/>
            <person name="Zhang J."/>
            <person name="Zhao Z."/>
            <person name="Zhou C."/>
            <person name="Zhu D."/>
            <person name="Lee S."/>
            <person name="Bess C."/>
            <person name="Blankenburg K."/>
            <person name="Forbes L."/>
            <person name="Fu Q."/>
            <person name="Gubbala S."/>
            <person name="Hirani K."/>
            <person name="Jayaseelan J.C."/>
            <person name="Lara F."/>
            <person name="Munidasa M."/>
            <person name="Palculict T."/>
            <person name="Patil S."/>
            <person name="Pu L.-L."/>
            <person name="Saada N."/>
            <person name="Tang L."/>
            <person name="Weissenberger G."/>
            <person name="Zhu Y."/>
            <person name="Hemphill L."/>
            <person name="Shang Y."/>
            <person name="Youmans B."/>
            <person name="Ayvaz T."/>
            <person name="Ross M."/>
            <person name="Santibanez J."/>
            <person name="Aqrawi P."/>
            <person name="Gross S."/>
            <person name="Joshi V."/>
            <person name="Fowler G."/>
            <person name="Nazareth L."/>
            <person name="Reid J."/>
            <person name="Worley K."/>
            <person name="Petrosino J."/>
            <person name="Highlander S."/>
            <person name="Gibbs R."/>
        </authorList>
    </citation>
    <scope>NUCLEOTIDE SEQUENCE [LARGE SCALE GENOMIC DNA]</scope>
    <source>
        <strain evidence="1 2">ATCC 33926</strain>
    </source>
</reference>
<evidence type="ECO:0000313" key="1">
    <source>
        <dbReference type="EMBL" id="EGQ76331.1"/>
    </source>
</evidence>
<sequence length="40" mass="4556">MASSPCLDLKLIHYKKTEQPKLFCFLFSDDLIGLAIEEVV</sequence>
<dbReference type="Proteomes" id="UP000004982">
    <property type="component" value="Unassembled WGS sequence"/>
</dbReference>
<accession>A0AA36XK95</accession>
<name>A0AA36XK95_9NEIS</name>
<dbReference type="EMBL" id="AFQE01000097">
    <property type="protein sequence ID" value="EGQ76331.1"/>
    <property type="molecule type" value="Genomic_DNA"/>
</dbReference>